<protein>
    <submittedName>
        <fullName evidence="1">Uncharacterized protein</fullName>
    </submittedName>
</protein>
<name>A0A0A9CCF4_ARUDO</name>
<reference evidence="1" key="1">
    <citation type="submission" date="2014-09" db="EMBL/GenBank/DDBJ databases">
        <authorList>
            <person name="Magalhaes I.L.F."/>
            <person name="Oliveira U."/>
            <person name="Santos F.R."/>
            <person name="Vidigal T.H.D.A."/>
            <person name="Brescovit A.D."/>
            <person name="Santos A.J."/>
        </authorList>
    </citation>
    <scope>NUCLEOTIDE SEQUENCE</scope>
    <source>
        <tissue evidence="1">Shoot tissue taken approximately 20 cm above the soil surface</tissue>
    </source>
</reference>
<evidence type="ECO:0000313" key="1">
    <source>
        <dbReference type="EMBL" id="JAD72098.1"/>
    </source>
</evidence>
<organism evidence="1">
    <name type="scientific">Arundo donax</name>
    <name type="common">Giant reed</name>
    <name type="synonym">Donax arundinaceus</name>
    <dbReference type="NCBI Taxonomy" id="35708"/>
    <lineage>
        <taxon>Eukaryota</taxon>
        <taxon>Viridiplantae</taxon>
        <taxon>Streptophyta</taxon>
        <taxon>Embryophyta</taxon>
        <taxon>Tracheophyta</taxon>
        <taxon>Spermatophyta</taxon>
        <taxon>Magnoliopsida</taxon>
        <taxon>Liliopsida</taxon>
        <taxon>Poales</taxon>
        <taxon>Poaceae</taxon>
        <taxon>PACMAD clade</taxon>
        <taxon>Arundinoideae</taxon>
        <taxon>Arundineae</taxon>
        <taxon>Arundo</taxon>
    </lineage>
</organism>
<dbReference type="EMBL" id="GBRH01225797">
    <property type="protein sequence ID" value="JAD72098.1"/>
    <property type="molecule type" value="Transcribed_RNA"/>
</dbReference>
<accession>A0A0A9CCF4</accession>
<dbReference type="AlphaFoldDB" id="A0A0A9CCF4"/>
<sequence>MPCVIFDTGQQSQVDHRSVREARSASKMASSQGRVMAVSWSKPNSSAIRSRTRNCGCSSQVMGTTNRHRLSPTYTGKCPLGTPTSCCRLPRLELRLRICFRLADCAIFFAIDHVWLWR</sequence>
<proteinExistence type="predicted"/>
<reference evidence="1" key="2">
    <citation type="journal article" date="2015" name="Data Brief">
        <title>Shoot transcriptome of the giant reed, Arundo donax.</title>
        <authorList>
            <person name="Barrero R.A."/>
            <person name="Guerrero F.D."/>
            <person name="Moolhuijzen P."/>
            <person name="Goolsby J.A."/>
            <person name="Tidwell J."/>
            <person name="Bellgard S.E."/>
            <person name="Bellgard M.I."/>
        </authorList>
    </citation>
    <scope>NUCLEOTIDE SEQUENCE</scope>
    <source>
        <tissue evidence="1">Shoot tissue taken approximately 20 cm above the soil surface</tissue>
    </source>
</reference>